<keyword evidence="4" id="KW-1133">Transmembrane helix</keyword>
<dbReference type="PROSITE" id="PS50297">
    <property type="entry name" value="ANK_REP_REGION"/>
    <property type="match status" value="3"/>
</dbReference>
<proteinExistence type="predicted"/>
<dbReference type="Pfam" id="PF13637">
    <property type="entry name" value="Ank_4"/>
    <property type="match status" value="1"/>
</dbReference>
<dbReference type="Pfam" id="PF12796">
    <property type="entry name" value="Ank_2"/>
    <property type="match status" value="1"/>
</dbReference>
<evidence type="ECO:0000256" key="2">
    <source>
        <dbReference type="ARBA" id="ARBA00023043"/>
    </source>
</evidence>
<dbReference type="Proteomes" id="UP000293912">
    <property type="component" value="Chromosome"/>
</dbReference>
<keyword evidence="1" id="KW-0677">Repeat</keyword>
<dbReference type="Pfam" id="PF00023">
    <property type="entry name" value="Ank"/>
    <property type="match status" value="1"/>
</dbReference>
<evidence type="ECO:0000313" key="6">
    <source>
        <dbReference type="Proteomes" id="UP000293912"/>
    </source>
</evidence>
<dbReference type="PRINTS" id="PR01415">
    <property type="entry name" value="ANKYRIN"/>
</dbReference>
<reference evidence="5 6" key="1">
    <citation type="submission" date="2019-03" db="EMBL/GenBank/DDBJ databases">
        <authorList>
            <person name="Sebastian G."/>
            <person name="Baumann P."/>
            <person name="Ruckert C."/>
            <person name="Kalinowski J."/>
            <person name="Nebel B."/>
            <person name="Takors R."/>
            <person name="Blombach B."/>
        </authorList>
    </citation>
    <scope>NUCLEOTIDE SEQUENCE [LARGE SCALE GENOMIC DNA]</scope>
    <source>
        <strain evidence="5 6">DSM 1084</strain>
    </source>
</reference>
<sequence length="226" mass="25351">MLMLNMRKFKKYIVFNVFFMFFSLGFAGSFEDFFKAAELDNESAVVALALRGFDLNSQNEKGDSGLHVGAREGSLKVVSFLLTQRAVRVELHNRQGESPLMIAAIKGHLDIARQLIRRGAEVNKPGWTPLHYAASRAEPDSADMVRLLLEHHAYIDAESPNRSTPLMLAAMYGNRDLVPLLLEEGADPSLRNDQGLTAVDFARRAERDDLAELIAQRLRQRRAPGR</sequence>
<organism evidence="5 6">
    <name type="scientific">Hydrogenophaga pseudoflava</name>
    <name type="common">Pseudomonas carboxydoflava</name>
    <dbReference type="NCBI Taxonomy" id="47421"/>
    <lineage>
        <taxon>Bacteria</taxon>
        <taxon>Pseudomonadati</taxon>
        <taxon>Pseudomonadota</taxon>
        <taxon>Betaproteobacteria</taxon>
        <taxon>Burkholderiales</taxon>
        <taxon>Comamonadaceae</taxon>
        <taxon>Hydrogenophaga</taxon>
    </lineage>
</organism>
<dbReference type="Gene3D" id="1.25.40.20">
    <property type="entry name" value="Ankyrin repeat-containing domain"/>
    <property type="match status" value="3"/>
</dbReference>
<dbReference type="PANTHER" id="PTHR24171">
    <property type="entry name" value="ANKYRIN REPEAT DOMAIN-CONTAINING PROTEIN 39-RELATED"/>
    <property type="match status" value="1"/>
</dbReference>
<dbReference type="AlphaFoldDB" id="A0A4P6WXQ7"/>
<dbReference type="InterPro" id="IPR002110">
    <property type="entry name" value="Ankyrin_rpt"/>
</dbReference>
<dbReference type="EMBL" id="CP037867">
    <property type="protein sequence ID" value="QBM28390.1"/>
    <property type="molecule type" value="Genomic_DNA"/>
</dbReference>
<evidence type="ECO:0000256" key="4">
    <source>
        <dbReference type="SAM" id="Phobius"/>
    </source>
</evidence>
<keyword evidence="4" id="KW-0472">Membrane</keyword>
<dbReference type="SMART" id="SM00248">
    <property type="entry name" value="ANK"/>
    <property type="match status" value="4"/>
</dbReference>
<dbReference type="KEGG" id="hpse:HPF_11875"/>
<dbReference type="PROSITE" id="PS50088">
    <property type="entry name" value="ANK_REPEAT"/>
    <property type="match status" value="3"/>
</dbReference>
<gene>
    <name evidence="5" type="ORF">HPF_11875</name>
</gene>
<protein>
    <submittedName>
        <fullName evidence="5">Ankyrin repeats (3 copies)</fullName>
    </submittedName>
</protein>
<feature type="transmembrane region" description="Helical" evidence="4">
    <location>
        <begin position="12"/>
        <end position="30"/>
    </location>
</feature>
<accession>A0A4P6WXQ7</accession>
<feature type="repeat" description="ANK" evidence="3">
    <location>
        <begin position="95"/>
        <end position="123"/>
    </location>
</feature>
<evidence type="ECO:0000256" key="1">
    <source>
        <dbReference type="ARBA" id="ARBA00022737"/>
    </source>
</evidence>
<evidence type="ECO:0000313" key="5">
    <source>
        <dbReference type="EMBL" id="QBM28390.1"/>
    </source>
</evidence>
<dbReference type="RefSeq" id="WP_306292794.1">
    <property type="nucleotide sequence ID" value="NZ_CP037867.1"/>
</dbReference>
<feature type="repeat" description="ANK" evidence="3">
    <location>
        <begin position="125"/>
        <end position="160"/>
    </location>
</feature>
<keyword evidence="6" id="KW-1185">Reference proteome</keyword>
<keyword evidence="2 3" id="KW-0040">ANK repeat</keyword>
<evidence type="ECO:0000256" key="3">
    <source>
        <dbReference type="PROSITE-ProRule" id="PRU00023"/>
    </source>
</evidence>
<name>A0A4P6WXQ7_HYDPS</name>
<feature type="repeat" description="ANK" evidence="3">
    <location>
        <begin position="161"/>
        <end position="193"/>
    </location>
</feature>
<dbReference type="InterPro" id="IPR036770">
    <property type="entry name" value="Ankyrin_rpt-contain_sf"/>
</dbReference>
<keyword evidence="4" id="KW-0812">Transmembrane</keyword>
<dbReference type="SUPFAM" id="SSF48403">
    <property type="entry name" value="Ankyrin repeat"/>
    <property type="match status" value="1"/>
</dbReference>